<gene>
    <name evidence="1" type="ORF">LYPA_23C014115</name>
</gene>
<dbReference type="EMBL" id="CAAGRJ010034414">
    <property type="protein sequence ID" value="VFV43769.1"/>
    <property type="molecule type" value="Genomic_DNA"/>
</dbReference>
<protein>
    <submittedName>
        <fullName evidence="1">Centrosomal protein of 72 kDa</fullName>
    </submittedName>
</protein>
<reference evidence="1 2" key="1">
    <citation type="submission" date="2019-01" db="EMBL/GenBank/DDBJ databases">
        <authorList>
            <person name="Alioto T."/>
            <person name="Alioto T."/>
        </authorList>
    </citation>
    <scope>NUCLEOTIDE SEQUENCE [LARGE SCALE GENOMIC DNA]</scope>
</reference>
<evidence type="ECO:0000313" key="1">
    <source>
        <dbReference type="EMBL" id="VFV43769.1"/>
    </source>
</evidence>
<evidence type="ECO:0000313" key="2">
    <source>
        <dbReference type="Proteomes" id="UP000386466"/>
    </source>
</evidence>
<organism evidence="1 2">
    <name type="scientific">Lynx pardinus</name>
    <name type="common">Iberian lynx</name>
    <name type="synonym">Felis pardina</name>
    <dbReference type="NCBI Taxonomy" id="191816"/>
    <lineage>
        <taxon>Eukaryota</taxon>
        <taxon>Metazoa</taxon>
        <taxon>Chordata</taxon>
        <taxon>Craniata</taxon>
        <taxon>Vertebrata</taxon>
        <taxon>Euteleostomi</taxon>
        <taxon>Mammalia</taxon>
        <taxon>Eutheria</taxon>
        <taxon>Laurasiatheria</taxon>
        <taxon>Carnivora</taxon>
        <taxon>Feliformia</taxon>
        <taxon>Felidae</taxon>
        <taxon>Felinae</taxon>
        <taxon>Lynx</taxon>
    </lineage>
</organism>
<proteinExistence type="predicted"/>
<keyword evidence="2" id="KW-1185">Reference proteome</keyword>
<sequence length="69" mass="7991">MLLERRRQAVLRCRSPEPSSSSLVSTKEEQHLLQELSQACVQHKAQVEQLHWSYKELKKMLGLFPRGGC</sequence>
<dbReference type="AlphaFoldDB" id="A0A485PID7"/>
<name>A0A485PID7_LYNPA</name>
<accession>A0A485PID7</accession>
<dbReference type="Proteomes" id="UP000386466">
    <property type="component" value="Unassembled WGS sequence"/>
</dbReference>